<reference evidence="3 4" key="1">
    <citation type="submission" date="2014-04" db="EMBL/GenBank/DDBJ databases">
        <title>Characterization and application of a salt tolerant electro-active bacterium.</title>
        <authorList>
            <person name="Yang L."/>
            <person name="Wei S."/>
            <person name="Tay Q.X.M."/>
        </authorList>
    </citation>
    <scope>NUCLEOTIDE SEQUENCE [LARGE SCALE GENOMIC DNA]</scope>
    <source>
        <strain evidence="3 4">LY1</strain>
    </source>
</reference>
<dbReference type="EMBL" id="JMIH01000024">
    <property type="protein sequence ID" value="KEO72282.1"/>
    <property type="molecule type" value="Genomic_DNA"/>
</dbReference>
<dbReference type="OrthoDB" id="942536at2"/>
<dbReference type="eggNOG" id="COG3595">
    <property type="taxonomic scope" value="Bacteria"/>
</dbReference>
<proteinExistence type="predicted"/>
<name>A0A074LER3_9BACT</name>
<accession>A0A074LER3</accession>
<organism evidence="3 4">
    <name type="scientific">Anditalea andensis</name>
    <dbReference type="NCBI Taxonomy" id="1048983"/>
    <lineage>
        <taxon>Bacteria</taxon>
        <taxon>Pseudomonadati</taxon>
        <taxon>Bacteroidota</taxon>
        <taxon>Cytophagia</taxon>
        <taxon>Cytophagales</taxon>
        <taxon>Cytophagaceae</taxon>
        <taxon>Anditalea</taxon>
    </lineage>
</organism>
<comment type="caution">
    <text evidence="3">The sequence shown here is derived from an EMBL/GenBank/DDBJ whole genome shotgun (WGS) entry which is preliminary data.</text>
</comment>
<feature type="domain" description="Putative auto-transporter adhesin head GIN" evidence="2">
    <location>
        <begin position="33"/>
        <end position="214"/>
    </location>
</feature>
<evidence type="ECO:0000259" key="2">
    <source>
        <dbReference type="Pfam" id="PF10988"/>
    </source>
</evidence>
<dbReference type="PANTHER" id="PTHR39200">
    <property type="entry name" value="HYPOTHETICAL EXPORTED PROTEIN"/>
    <property type="match status" value="1"/>
</dbReference>
<dbReference type="Pfam" id="PF10988">
    <property type="entry name" value="DUF2807"/>
    <property type="match status" value="1"/>
</dbReference>
<feature type="signal peptide" evidence="1">
    <location>
        <begin position="1"/>
        <end position="22"/>
    </location>
</feature>
<evidence type="ECO:0000313" key="3">
    <source>
        <dbReference type="EMBL" id="KEO72282.1"/>
    </source>
</evidence>
<gene>
    <name evidence="3" type="ORF">EL17_16150</name>
</gene>
<feature type="chain" id="PRO_5001698145" description="Putative auto-transporter adhesin head GIN domain-containing protein" evidence="1">
    <location>
        <begin position="23"/>
        <end position="230"/>
    </location>
</feature>
<dbReference type="Proteomes" id="UP000027821">
    <property type="component" value="Unassembled WGS sequence"/>
</dbReference>
<evidence type="ECO:0000313" key="4">
    <source>
        <dbReference type="Proteomes" id="UP000027821"/>
    </source>
</evidence>
<dbReference type="AlphaFoldDB" id="A0A074LER3"/>
<keyword evidence="1" id="KW-0732">Signal</keyword>
<protein>
    <recommendedName>
        <fullName evidence="2">Putative auto-transporter adhesin head GIN domain-containing protein</fullName>
    </recommendedName>
</protein>
<dbReference type="RefSeq" id="WP_035076659.1">
    <property type="nucleotide sequence ID" value="NZ_JMIH01000024.1"/>
</dbReference>
<sequence length="230" mass="24636">MKIIRTCSLILVLSIFASVLHAQTSEIRNVGTFNTIKTGGSWDVILEKGDKEQVRLETKNFDLNKVVTEVKNNTLHIDLEKGNYKNVNFKVYVTYIELESIKSGGSGTIKSNSDIVADDLVISISGSGDAQFQNITADKVLVSMSGSGNIDIAGGSVKHLTIKQSGAGNYRGLDFQAEDAEVNQSGSGNTALTANNSLSVRSSGSGNIDYKGSAEHRDVRFTGSGRVAKR</sequence>
<dbReference type="Gene3D" id="2.160.20.120">
    <property type="match status" value="1"/>
</dbReference>
<evidence type="ECO:0000256" key="1">
    <source>
        <dbReference type="SAM" id="SignalP"/>
    </source>
</evidence>
<dbReference type="PANTHER" id="PTHR39200:SF1">
    <property type="entry name" value="AUTO-TRANSPORTER ADHESIN HEAD GIN DOMAIN-CONTAINING PROTEIN-RELATED"/>
    <property type="match status" value="1"/>
</dbReference>
<dbReference type="STRING" id="1048983.EL17_16150"/>
<keyword evidence="4" id="KW-1185">Reference proteome</keyword>
<dbReference type="InterPro" id="IPR021255">
    <property type="entry name" value="DUF2807"/>
</dbReference>